<dbReference type="GO" id="GO:0016787">
    <property type="term" value="F:hydrolase activity"/>
    <property type="evidence" value="ECO:0007669"/>
    <property type="project" value="UniProtKB-KW"/>
</dbReference>
<evidence type="ECO:0000256" key="3">
    <source>
        <dbReference type="ARBA" id="ARBA00023015"/>
    </source>
</evidence>
<evidence type="ECO:0000256" key="1">
    <source>
        <dbReference type="ARBA" id="ARBA00004123"/>
    </source>
</evidence>
<reference evidence="9 10" key="1">
    <citation type="submission" date="2018-04" db="EMBL/GenBank/DDBJ databases">
        <authorList>
            <person name="Zhang X."/>
            <person name="Yuan J."/>
            <person name="Li F."/>
            <person name="Xiang J."/>
        </authorList>
    </citation>
    <scope>NUCLEOTIDE SEQUENCE [LARGE SCALE GENOMIC DNA]</scope>
    <source>
        <tissue evidence="9">Muscle</tissue>
    </source>
</reference>
<dbReference type="Pfam" id="PF07533">
    <property type="entry name" value="BRK"/>
    <property type="match status" value="1"/>
</dbReference>
<dbReference type="SUPFAM" id="SSF52540">
    <property type="entry name" value="P-loop containing nucleoside triphosphate hydrolases"/>
    <property type="match status" value="2"/>
</dbReference>
<dbReference type="AlphaFoldDB" id="A0A3R7PED2"/>
<reference evidence="9 10" key="2">
    <citation type="submission" date="2019-01" db="EMBL/GenBank/DDBJ databases">
        <title>The decoding of complex shrimp genome reveals the adaptation for benthos swimmer, frequently molting mechanism and breeding impact on genome.</title>
        <authorList>
            <person name="Sun Y."/>
            <person name="Gao Y."/>
            <person name="Yu Y."/>
        </authorList>
    </citation>
    <scope>NUCLEOTIDE SEQUENCE [LARGE SCALE GENOMIC DNA]</scope>
    <source>
        <tissue evidence="9">Muscle</tissue>
    </source>
</reference>
<keyword evidence="6" id="KW-0539">Nucleus</keyword>
<feature type="compositionally biased region" description="Basic and acidic residues" evidence="7">
    <location>
        <begin position="41"/>
        <end position="56"/>
    </location>
</feature>
<protein>
    <recommendedName>
        <fullName evidence="8">Helicase ATP-binding domain-containing protein</fullName>
    </recommendedName>
</protein>
<dbReference type="InterPro" id="IPR000330">
    <property type="entry name" value="SNF2_N"/>
</dbReference>
<keyword evidence="5" id="KW-0804">Transcription</keyword>
<organism evidence="9 10">
    <name type="scientific">Penaeus vannamei</name>
    <name type="common">Whiteleg shrimp</name>
    <name type="synonym">Litopenaeus vannamei</name>
    <dbReference type="NCBI Taxonomy" id="6689"/>
    <lineage>
        <taxon>Eukaryota</taxon>
        <taxon>Metazoa</taxon>
        <taxon>Ecdysozoa</taxon>
        <taxon>Arthropoda</taxon>
        <taxon>Crustacea</taxon>
        <taxon>Multicrustacea</taxon>
        <taxon>Malacostraca</taxon>
        <taxon>Eumalacostraca</taxon>
        <taxon>Eucarida</taxon>
        <taxon>Decapoda</taxon>
        <taxon>Dendrobranchiata</taxon>
        <taxon>Penaeoidea</taxon>
        <taxon>Penaeidae</taxon>
        <taxon>Penaeus</taxon>
    </lineage>
</organism>
<dbReference type="SMART" id="SM00487">
    <property type="entry name" value="DEXDc"/>
    <property type="match status" value="1"/>
</dbReference>
<dbReference type="EMBL" id="QCYY01003503">
    <property type="protein sequence ID" value="ROT63043.1"/>
    <property type="molecule type" value="Genomic_DNA"/>
</dbReference>
<evidence type="ECO:0000256" key="6">
    <source>
        <dbReference type="ARBA" id="ARBA00023242"/>
    </source>
</evidence>
<dbReference type="InterPro" id="IPR014001">
    <property type="entry name" value="Helicase_ATP-bd"/>
</dbReference>
<keyword evidence="10" id="KW-1185">Reference proteome</keyword>
<dbReference type="InterPro" id="IPR006576">
    <property type="entry name" value="BRK_domain"/>
</dbReference>
<dbReference type="PANTHER" id="PTHR10799">
    <property type="entry name" value="SNF2/RAD54 HELICASE FAMILY"/>
    <property type="match status" value="1"/>
</dbReference>
<evidence type="ECO:0000313" key="10">
    <source>
        <dbReference type="Proteomes" id="UP000283509"/>
    </source>
</evidence>
<dbReference type="Gene3D" id="3.40.50.10810">
    <property type="entry name" value="Tandem AAA-ATPase domain"/>
    <property type="match status" value="1"/>
</dbReference>
<proteinExistence type="predicted"/>
<dbReference type="SUPFAM" id="SSF160481">
    <property type="entry name" value="BRK domain-like"/>
    <property type="match status" value="1"/>
</dbReference>
<dbReference type="FunFam" id="3.40.50.10810:FF:000008">
    <property type="entry name" value="Chromatin structure-remodeling complex subunit snf21"/>
    <property type="match status" value="1"/>
</dbReference>
<evidence type="ECO:0000259" key="8">
    <source>
        <dbReference type="PROSITE" id="PS51192"/>
    </source>
</evidence>
<dbReference type="Pfam" id="PF00176">
    <property type="entry name" value="SNF2-rel_dom"/>
    <property type="match status" value="1"/>
</dbReference>
<dbReference type="InterPro" id="IPR038718">
    <property type="entry name" value="SNF2-like_sf"/>
</dbReference>
<accession>A0A3R7PED2</accession>
<dbReference type="CDD" id="cd17996">
    <property type="entry name" value="DEXHc_SMARCA2_SMARCA4"/>
    <property type="match status" value="1"/>
</dbReference>
<dbReference type="Proteomes" id="UP000283509">
    <property type="component" value="Unassembled WGS sequence"/>
</dbReference>
<dbReference type="InterPro" id="IPR037259">
    <property type="entry name" value="BRK_sf"/>
</dbReference>
<gene>
    <name evidence="9" type="ORF">C7M84_019091</name>
</gene>
<comment type="caution">
    <text evidence="9">The sequence shown here is derived from an EMBL/GenBank/DDBJ whole genome shotgun (WGS) entry which is preliminary data.</text>
</comment>
<name>A0A3R7PED2_PENVA</name>
<evidence type="ECO:0000313" key="9">
    <source>
        <dbReference type="EMBL" id="ROT63043.1"/>
    </source>
</evidence>
<dbReference type="GO" id="GO:0005634">
    <property type="term" value="C:nucleus"/>
    <property type="evidence" value="ECO:0007669"/>
    <property type="project" value="UniProtKB-SubCell"/>
</dbReference>
<dbReference type="OrthoDB" id="6017at2759"/>
<comment type="subcellular location">
    <subcellularLocation>
        <location evidence="1">Nucleus</location>
    </subcellularLocation>
</comment>
<evidence type="ECO:0000256" key="5">
    <source>
        <dbReference type="ARBA" id="ARBA00023163"/>
    </source>
</evidence>
<dbReference type="Gene3D" id="3.40.50.300">
    <property type="entry name" value="P-loop containing nucleotide triphosphate hydrolases"/>
    <property type="match status" value="1"/>
</dbReference>
<keyword evidence="4" id="KW-0103">Bromodomain</keyword>
<dbReference type="PROSITE" id="PS51192">
    <property type="entry name" value="HELICASE_ATP_BIND_1"/>
    <property type="match status" value="1"/>
</dbReference>
<feature type="region of interest" description="Disordered" evidence="7">
    <location>
        <begin position="1"/>
        <end position="56"/>
    </location>
</feature>
<keyword evidence="3" id="KW-0805">Transcription regulation</keyword>
<evidence type="ECO:0000256" key="4">
    <source>
        <dbReference type="ARBA" id="ARBA00023117"/>
    </source>
</evidence>
<dbReference type="GO" id="GO:0005524">
    <property type="term" value="F:ATP binding"/>
    <property type="evidence" value="ECO:0007669"/>
    <property type="project" value="InterPro"/>
</dbReference>
<evidence type="ECO:0000256" key="7">
    <source>
        <dbReference type="SAM" id="MobiDB-lite"/>
    </source>
</evidence>
<feature type="domain" description="Helicase ATP-binding" evidence="8">
    <location>
        <begin position="102"/>
        <end position="267"/>
    </location>
</feature>
<dbReference type="STRING" id="6689.A0A3R7PED2"/>
<dbReference type="InterPro" id="IPR027417">
    <property type="entry name" value="P-loop_NTPase"/>
</dbReference>
<sequence length="426" mass="48779">MSGMQAPTAATLEVFLASNPGWEVLPEEDTESSDEEEEKMDNEGETKPDVKKVEDDEYRDVTGEKNYYSIAHTIKETVKEQATIMVNGKLKEYQIKGLEWLVSLYNNNLNGILADEMGLGKTIQTIGLITYLIETKKNNGPYLIIVPLSTISNWALEFDKWAPTVQVVVYKGSPQVRRIVQSQMRATKLNVLLTTYEYIIKDKAVLSKLRWKYMIIDEGHRMKNHHCKLTQTLNTFYNAPHRLLLTGTPLQNKLPELWALLNFLLPSIFKSCSTFEQWFNAPFATTGEKVELNEEETILIIRRLHKVLRPFLLRRLKKEVEAQLPDKVEYIIKCEMSGLQHVLYRHMQSKGVLLCAEDKKGNKSNTKALMNTIMQLRKLCNHPFMFQHIEEAYCNHIGFAGGIVQGPDLYRASLASLSSLTVYCPS</sequence>
<keyword evidence="2" id="KW-0378">Hydrolase</keyword>
<feature type="compositionally biased region" description="Acidic residues" evidence="7">
    <location>
        <begin position="25"/>
        <end position="40"/>
    </location>
</feature>
<evidence type="ECO:0000256" key="2">
    <source>
        <dbReference type="ARBA" id="ARBA00022801"/>
    </source>
</evidence>